<evidence type="ECO:0000313" key="2">
    <source>
        <dbReference type="Proteomes" id="UP000254134"/>
    </source>
</evidence>
<dbReference type="AlphaFoldDB" id="A0A7M2Z2K5"/>
<reference evidence="1 2" key="1">
    <citation type="submission" date="2018-07" db="EMBL/GenBank/DDBJ databases">
        <title>High-quality-draft genome sequence of Gaiella occulta.</title>
        <authorList>
            <person name="Severino R."/>
            <person name="Froufe H.J.C."/>
            <person name="Rainey F.A."/>
            <person name="Barroso C."/>
            <person name="Albuquerque L."/>
            <person name="Lobo-Da-Cunha A."/>
            <person name="Da Costa M.S."/>
            <person name="Egas C."/>
        </authorList>
    </citation>
    <scope>NUCLEOTIDE SEQUENCE [LARGE SCALE GENOMIC DNA]</scope>
    <source>
        <strain evidence="1 2">F2-233</strain>
    </source>
</reference>
<dbReference type="RefSeq" id="WP_181813316.1">
    <property type="nucleotide sequence ID" value="NZ_QQZY01000001.1"/>
</dbReference>
<proteinExistence type="predicted"/>
<name>A0A7M2Z2K5_9ACTN</name>
<dbReference type="Proteomes" id="UP000254134">
    <property type="component" value="Unassembled WGS sequence"/>
</dbReference>
<reference evidence="2" key="2">
    <citation type="journal article" date="2019" name="MicrobiologyOpen">
        <title>High-quality draft genome sequence of Gaiella occulta isolated from a 150 meter deep mineral water borehole and comparison with the genome sequences of other deep-branching lineages of the phylum Actinobacteria.</title>
        <authorList>
            <person name="Severino R."/>
            <person name="Froufe H.J.C."/>
            <person name="Barroso C."/>
            <person name="Albuquerque L."/>
            <person name="Lobo-da-Cunha A."/>
            <person name="da Costa M.S."/>
            <person name="Egas C."/>
        </authorList>
    </citation>
    <scope>NUCLEOTIDE SEQUENCE [LARGE SCALE GENOMIC DNA]</scope>
    <source>
        <strain evidence="2">F2-233</strain>
    </source>
</reference>
<accession>A0A7M2Z2K5</accession>
<dbReference type="PANTHER" id="PTHR42110:SF1">
    <property type="entry name" value="L-ASPARAGINASE, PUTATIVE (AFU_ORTHOLOGUE AFUA_3G11890)-RELATED"/>
    <property type="match status" value="1"/>
</dbReference>
<dbReference type="Pfam" id="PF06089">
    <property type="entry name" value="Asparaginase_II"/>
    <property type="match status" value="1"/>
</dbReference>
<sequence length="292" mass="30331">MADPISVVATRGDVVEARHRVHAVAVRNGQVVASAGDPHLLTFLRSSAKPIQALPLVRARPDLDDAEIAIACASHLARPEQLAAVRRLLAAAPAAEDELETGPEPTPIEHNCSGKHAGFLALCRARDWPSAGYRLPAHPLQRALLEEVAAAAQVDPASIPTGTDGCGVVTFALPLDRCAHLFSRLPQLDGGERVIRAMRAHPALLRGPGAADAMVISSLDGWVAKGGAEGLFCAASADGLGVALKVEDGAFRAIRPALAAFLARLGVDSGDIGVVSLENSHGERVGGLETRS</sequence>
<organism evidence="1 2">
    <name type="scientific">Gaiella occulta</name>
    <dbReference type="NCBI Taxonomy" id="1002870"/>
    <lineage>
        <taxon>Bacteria</taxon>
        <taxon>Bacillati</taxon>
        <taxon>Actinomycetota</taxon>
        <taxon>Thermoleophilia</taxon>
        <taxon>Gaiellales</taxon>
        <taxon>Gaiellaceae</taxon>
        <taxon>Gaiella</taxon>
    </lineage>
</organism>
<keyword evidence="2" id="KW-1185">Reference proteome</keyword>
<dbReference type="InterPro" id="IPR010349">
    <property type="entry name" value="Asparaginase_II"/>
</dbReference>
<dbReference type="EMBL" id="QQZY01000001">
    <property type="protein sequence ID" value="RDI76214.1"/>
    <property type="molecule type" value="Genomic_DNA"/>
</dbReference>
<comment type="caution">
    <text evidence="1">The sequence shown here is derived from an EMBL/GenBank/DDBJ whole genome shotgun (WGS) entry which is preliminary data.</text>
</comment>
<dbReference type="PANTHER" id="PTHR42110">
    <property type="entry name" value="L-ASPARAGINASE, PUTATIVE (AFU_ORTHOLOGUE AFUA_3G11890)-RELATED"/>
    <property type="match status" value="1"/>
</dbReference>
<gene>
    <name evidence="1" type="ORF">Gocc_0633</name>
</gene>
<evidence type="ECO:0000313" key="1">
    <source>
        <dbReference type="EMBL" id="RDI76214.1"/>
    </source>
</evidence>
<protein>
    <submittedName>
        <fullName evidence="1">L-asparaginase II</fullName>
    </submittedName>
</protein>